<evidence type="ECO:0000259" key="4">
    <source>
        <dbReference type="Pfam" id="PF00205"/>
    </source>
</evidence>
<comment type="caution">
    <text evidence="8">The sequence shown here is derived from an EMBL/GenBank/DDBJ whole genome shotgun (WGS) entry which is preliminary data.</text>
</comment>
<dbReference type="Pfam" id="PF02775">
    <property type="entry name" value="TPP_enzyme_C"/>
    <property type="match status" value="1"/>
</dbReference>
<dbReference type="AlphaFoldDB" id="A0A7W3JI30"/>
<feature type="domain" description="Thiamine pyrophosphate enzyme N-terminal TPP-binding" evidence="6">
    <location>
        <begin position="4"/>
        <end position="119"/>
    </location>
</feature>
<dbReference type="GO" id="GO:0030976">
    <property type="term" value="F:thiamine pyrophosphate binding"/>
    <property type="evidence" value="ECO:0007669"/>
    <property type="project" value="InterPro"/>
</dbReference>
<gene>
    <name evidence="7" type="primary">poxB</name>
    <name evidence="8" type="ORF">FB463_001521</name>
    <name evidence="7" type="ORF">FFA01_12330</name>
</gene>
<keyword evidence="8" id="KW-0670">Pyruvate</keyword>
<dbReference type="InterPro" id="IPR047212">
    <property type="entry name" value="TPP_POXB-like"/>
</dbReference>
<dbReference type="SUPFAM" id="SSF52467">
    <property type="entry name" value="DHS-like NAD/FAD-binding domain"/>
    <property type="match status" value="1"/>
</dbReference>
<dbReference type="SUPFAM" id="SSF52518">
    <property type="entry name" value="Thiamin diphosphate-binding fold (THDP-binding)"/>
    <property type="match status" value="2"/>
</dbReference>
<evidence type="ECO:0000256" key="3">
    <source>
        <dbReference type="RuleBase" id="RU362132"/>
    </source>
</evidence>
<evidence type="ECO:0000256" key="2">
    <source>
        <dbReference type="ARBA" id="ARBA00023052"/>
    </source>
</evidence>
<dbReference type="InterPro" id="IPR012001">
    <property type="entry name" value="Thiamin_PyroP_enz_TPP-bd_dom"/>
</dbReference>
<dbReference type="InterPro" id="IPR000399">
    <property type="entry name" value="TPP-bd_CS"/>
</dbReference>
<dbReference type="PROSITE" id="PS00187">
    <property type="entry name" value="TPP_ENZYMES"/>
    <property type="match status" value="1"/>
</dbReference>
<proteinExistence type="inferred from homology"/>
<evidence type="ECO:0000256" key="1">
    <source>
        <dbReference type="ARBA" id="ARBA00007812"/>
    </source>
</evidence>
<evidence type="ECO:0000259" key="6">
    <source>
        <dbReference type="Pfam" id="PF02776"/>
    </source>
</evidence>
<feature type="domain" description="Thiamine pyrophosphate enzyme TPP-binding" evidence="5">
    <location>
        <begin position="388"/>
        <end position="534"/>
    </location>
</feature>
<dbReference type="InterPro" id="IPR029061">
    <property type="entry name" value="THDP-binding"/>
</dbReference>
<evidence type="ECO:0000259" key="5">
    <source>
        <dbReference type="Pfam" id="PF02775"/>
    </source>
</evidence>
<dbReference type="OrthoDB" id="4959782at2"/>
<dbReference type="Proteomes" id="UP000321154">
    <property type="component" value="Unassembled WGS sequence"/>
</dbReference>
<dbReference type="Gene3D" id="3.40.50.970">
    <property type="match status" value="2"/>
</dbReference>
<evidence type="ECO:0000313" key="9">
    <source>
        <dbReference type="Proteomes" id="UP000321154"/>
    </source>
</evidence>
<feature type="domain" description="Thiamine pyrophosphate enzyme central" evidence="4">
    <location>
        <begin position="195"/>
        <end position="325"/>
    </location>
</feature>
<dbReference type="EMBL" id="BJUV01000009">
    <property type="protein sequence ID" value="GEK82924.1"/>
    <property type="molecule type" value="Genomic_DNA"/>
</dbReference>
<dbReference type="Pfam" id="PF00205">
    <property type="entry name" value="TPP_enzyme_M"/>
    <property type="match status" value="1"/>
</dbReference>
<keyword evidence="2 3" id="KW-0786">Thiamine pyrophosphate</keyword>
<protein>
    <submittedName>
        <fullName evidence="7 8">Pyruvate dehydrogenase</fullName>
        <ecNumber evidence="8">1.2.5.1</ecNumber>
    </submittedName>
</protein>
<comment type="similarity">
    <text evidence="1 3">Belongs to the TPP enzyme family.</text>
</comment>
<dbReference type="Pfam" id="PF02776">
    <property type="entry name" value="TPP_enzyme_N"/>
    <property type="match status" value="1"/>
</dbReference>
<dbReference type="InterPro" id="IPR047211">
    <property type="entry name" value="POXB-like"/>
</dbReference>
<dbReference type="Proteomes" id="UP000522688">
    <property type="component" value="Unassembled WGS sequence"/>
</dbReference>
<dbReference type="CDD" id="cd07039">
    <property type="entry name" value="TPP_PYR_POX"/>
    <property type="match status" value="1"/>
</dbReference>
<organism evidence="8 10">
    <name type="scientific">Frigoribacterium faeni</name>
    <dbReference type="NCBI Taxonomy" id="145483"/>
    <lineage>
        <taxon>Bacteria</taxon>
        <taxon>Bacillati</taxon>
        <taxon>Actinomycetota</taxon>
        <taxon>Actinomycetes</taxon>
        <taxon>Micrococcales</taxon>
        <taxon>Microbacteriaceae</taxon>
        <taxon>Frigoribacterium</taxon>
    </lineage>
</organism>
<dbReference type="InterPro" id="IPR012000">
    <property type="entry name" value="Thiamin_PyroP_enz_cen_dom"/>
</dbReference>
<dbReference type="InterPro" id="IPR029035">
    <property type="entry name" value="DHS-like_NAD/FAD-binding_dom"/>
</dbReference>
<dbReference type="PANTHER" id="PTHR42981:SF2">
    <property type="entry name" value="PYRUVATE DEHYDROGENASE [UBIQUINONE]"/>
    <property type="match status" value="1"/>
</dbReference>
<sequence length="585" mass="61967">MADTVADQIIAQLVTAGVRRIYGIVGDSLNPIVDAVRRTGGSAEGGIDWIHVRNEEAAAFMASGDAQMSGELAVCAGSCGPGNLHLINGLYDAHRSRAKVLAIASHIPSAMIGSDYFQETHPDRLFVECSGYTEMISTAAQSPSVVASAVRHTLAGEGVSVITLPGDIAELDAAGTVPAYVSVRPPELVPDRQDVQALADAINEAKTVAFFVGEGGRGSHDEIIALAELIGAPIGHSLRGKDVIQYDNPFDVGMTGLLGYGAAHAGIHDADLLVLLGTDFPYPQFLPDGDRVRIAQVDVDAAVIGRRADVHVPVHGAIAPTIRALTPLVQRKRNRRFLEKTLKKHDKLMTGAVGAYTKNVERMRPIHPEYAASLLDEVAADDAVFTADTGMGNVWAARYITPTPRRRIFGSYLHGSMANALPHALGAQMAHPGRQVVSISGDGGLSMLMGELVTAKMYELPVKIVVFNNSTLGLVKLEMLVDGFPDFGVDVPYTDYAAVARAIGIHAVHVDDPRDLRDAYEAAFEHDGPALVDIATDPKALSLPPTITGAQVKGFSLAMSKIVMNGGAGEAVAMARSNLRNVPRP</sequence>
<dbReference type="InterPro" id="IPR011766">
    <property type="entry name" value="TPP_enzyme_TPP-bd"/>
</dbReference>
<dbReference type="InterPro" id="IPR047210">
    <property type="entry name" value="TPP_PYR_POXB-like"/>
</dbReference>
<dbReference type="GO" id="GO:0000287">
    <property type="term" value="F:magnesium ion binding"/>
    <property type="evidence" value="ECO:0007669"/>
    <property type="project" value="InterPro"/>
</dbReference>
<reference evidence="7 9" key="1">
    <citation type="submission" date="2019-07" db="EMBL/GenBank/DDBJ databases">
        <title>Whole genome shotgun sequence of Frigoribacterium faeni NBRC 103066.</title>
        <authorList>
            <person name="Hosoyama A."/>
            <person name="Uohara A."/>
            <person name="Ohji S."/>
            <person name="Ichikawa N."/>
        </authorList>
    </citation>
    <scope>NUCLEOTIDE SEQUENCE [LARGE SCALE GENOMIC DNA]</scope>
    <source>
        <strain evidence="7 9">NBRC 103066</strain>
    </source>
</reference>
<dbReference type="EMBL" id="JACGWW010000002">
    <property type="protein sequence ID" value="MBA8813272.1"/>
    <property type="molecule type" value="Genomic_DNA"/>
</dbReference>
<dbReference type="EC" id="1.2.5.1" evidence="8"/>
<keyword evidence="8" id="KW-0560">Oxidoreductase</keyword>
<name>A0A7W3JI30_9MICO</name>
<evidence type="ECO:0000313" key="10">
    <source>
        <dbReference type="Proteomes" id="UP000522688"/>
    </source>
</evidence>
<dbReference type="RefSeq" id="WP_146854051.1">
    <property type="nucleotide sequence ID" value="NZ_BAAAHR010000001.1"/>
</dbReference>
<evidence type="ECO:0000313" key="7">
    <source>
        <dbReference type="EMBL" id="GEK82924.1"/>
    </source>
</evidence>
<accession>A0A7W3JI30</accession>
<keyword evidence="9" id="KW-1185">Reference proteome</keyword>
<dbReference type="PANTHER" id="PTHR42981">
    <property type="entry name" value="PYRUVATE DEHYDROGENASE [UBIQUINONE]"/>
    <property type="match status" value="1"/>
</dbReference>
<dbReference type="NCBIfam" id="NF005114">
    <property type="entry name" value="PRK06546.1"/>
    <property type="match status" value="1"/>
</dbReference>
<evidence type="ECO:0000313" key="8">
    <source>
        <dbReference type="EMBL" id="MBA8813272.1"/>
    </source>
</evidence>
<dbReference type="GO" id="GO:0052737">
    <property type="term" value="F:pyruvate dehydrogenase (quinone) activity"/>
    <property type="evidence" value="ECO:0007669"/>
    <property type="project" value="UniProtKB-EC"/>
</dbReference>
<reference evidence="8 10" key="2">
    <citation type="submission" date="2020-07" db="EMBL/GenBank/DDBJ databases">
        <title>Sequencing the genomes of 1000 actinobacteria strains.</title>
        <authorList>
            <person name="Klenk H.-P."/>
        </authorList>
    </citation>
    <scope>NUCLEOTIDE SEQUENCE [LARGE SCALE GENOMIC DNA]</scope>
    <source>
        <strain evidence="8 10">DSM 10309</strain>
    </source>
</reference>
<dbReference type="CDD" id="cd02014">
    <property type="entry name" value="TPP_POX"/>
    <property type="match status" value="1"/>
</dbReference>
<dbReference type="Gene3D" id="3.40.50.1220">
    <property type="entry name" value="TPP-binding domain"/>
    <property type="match status" value="1"/>
</dbReference>